<dbReference type="SMART" id="SM00321">
    <property type="entry name" value="WSC"/>
    <property type="match status" value="1"/>
</dbReference>
<protein>
    <recommendedName>
        <fullName evidence="2">WSC domain-containing protein</fullName>
    </recommendedName>
</protein>
<sequence length="476" mass="52007">MALTRISLSLLLFSVIPTAYSYWVFGGAVPLVTTRLDSIVSPGEVSSHVHTVLGGSRFGANYDFNDLTRSECSTILVQSDKSNYWAPQLYYLDQAAGTYTPIPTFFNIYYLPRPGPKNEQIHAFPNGLRMLAGDVLRRVNNATNYADKAISYYCLDERADFFEHQCPNAMRAQIFFPSCWDGVNLDSPDHKSHMAYPLQDYNTGDCPDTHPVHLISLFYEMIVRVDLFPYVPGSWVYSFGDTTGLGLHADFQDGWEDKSLLQNAIDQCVEVNGDVTGTLAYPSQSNPTLRSQQNNSLKLMIVRHILACAPLNAAINNAAAAACKPEMSIPNENVGFTSALTKLPGCNLLWSGTGPKPVCDPNPPTPSFAPTRSTLPSGWTELGCIVEGTTGRAFTSASTTDPAMTKTLCANYCGNLNFPFAGVEYGDECYCGSEFSNGAVNQTVPWSDCSVTCAGNPNENCGGPNRLSFLYNPTKH</sequence>
<dbReference type="PANTHER" id="PTHR43662">
    <property type="match status" value="1"/>
</dbReference>
<dbReference type="InterPro" id="IPR018535">
    <property type="entry name" value="DUF1996"/>
</dbReference>
<feature type="signal peptide" evidence="1">
    <location>
        <begin position="1"/>
        <end position="21"/>
    </location>
</feature>
<dbReference type="Pfam" id="PF09362">
    <property type="entry name" value="DUF1996"/>
    <property type="match status" value="1"/>
</dbReference>
<feature type="domain" description="WSC" evidence="2">
    <location>
        <begin position="378"/>
        <end position="473"/>
    </location>
</feature>
<dbReference type="Pfam" id="PF01822">
    <property type="entry name" value="WSC"/>
    <property type="match status" value="1"/>
</dbReference>
<dbReference type="PANTHER" id="PTHR43662:SF3">
    <property type="entry name" value="DOMAIN PROTEIN, PUTATIVE (AFU_ORTHOLOGUE AFUA_6G11970)-RELATED"/>
    <property type="match status" value="1"/>
</dbReference>
<dbReference type="PROSITE" id="PS51212">
    <property type="entry name" value="WSC"/>
    <property type="match status" value="1"/>
</dbReference>
<evidence type="ECO:0000256" key="1">
    <source>
        <dbReference type="SAM" id="SignalP"/>
    </source>
</evidence>
<feature type="chain" id="PRO_5042189155" description="WSC domain-containing protein" evidence="1">
    <location>
        <begin position="22"/>
        <end position="476"/>
    </location>
</feature>
<proteinExistence type="predicted"/>
<keyword evidence="1" id="KW-0732">Signal</keyword>
<dbReference type="Proteomes" id="UP001212997">
    <property type="component" value="Unassembled WGS sequence"/>
</dbReference>
<dbReference type="AlphaFoldDB" id="A0AAD5UX68"/>
<evidence type="ECO:0000313" key="4">
    <source>
        <dbReference type="Proteomes" id="UP001212997"/>
    </source>
</evidence>
<reference evidence="3" key="1">
    <citation type="submission" date="2022-07" db="EMBL/GenBank/DDBJ databases">
        <title>Genome Sequence of Physisporinus lineatus.</title>
        <authorList>
            <person name="Buettner E."/>
        </authorList>
    </citation>
    <scope>NUCLEOTIDE SEQUENCE</scope>
    <source>
        <strain evidence="3">VT162</strain>
    </source>
</reference>
<evidence type="ECO:0000313" key="3">
    <source>
        <dbReference type="EMBL" id="KAJ3476806.1"/>
    </source>
</evidence>
<gene>
    <name evidence="3" type="ORF">NLI96_g10899</name>
</gene>
<accession>A0AAD5UX68</accession>
<comment type="caution">
    <text evidence="3">The sequence shown here is derived from an EMBL/GenBank/DDBJ whole genome shotgun (WGS) entry which is preliminary data.</text>
</comment>
<keyword evidence="4" id="KW-1185">Reference proteome</keyword>
<evidence type="ECO:0000259" key="2">
    <source>
        <dbReference type="PROSITE" id="PS51212"/>
    </source>
</evidence>
<name>A0AAD5UX68_9APHY</name>
<organism evidence="3 4">
    <name type="scientific">Meripilus lineatus</name>
    <dbReference type="NCBI Taxonomy" id="2056292"/>
    <lineage>
        <taxon>Eukaryota</taxon>
        <taxon>Fungi</taxon>
        <taxon>Dikarya</taxon>
        <taxon>Basidiomycota</taxon>
        <taxon>Agaricomycotina</taxon>
        <taxon>Agaricomycetes</taxon>
        <taxon>Polyporales</taxon>
        <taxon>Meripilaceae</taxon>
        <taxon>Meripilus</taxon>
    </lineage>
</organism>
<dbReference type="EMBL" id="JANAWD010000665">
    <property type="protein sequence ID" value="KAJ3476806.1"/>
    <property type="molecule type" value="Genomic_DNA"/>
</dbReference>
<dbReference type="InterPro" id="IPR002889">
    <property type="entry name" value="WSC_carb-bd"/>
</dbReference>